<evidence type="ECO:0000256" key="10">
    <source>
        <dbReference type="SAM" id="Phobius"/>
    </source>
</evidence>
<feature type="domain" description="ABC transporter" evidence="11">
    <location>
        <begin position="643"/>
        <end position="872"/>
    </location>
</feature>
<organism evidence="13 14">
    <name type="scientific">Sphaerosporella brunnea</name>
    <dbReference type="NCBI Taxonomy" id="1250544"/>
    <lineage>
        <taxon>Eukaryota</taxon>
        <taxon>Fungi</taxon>
        <taxon>Dikarya</taxon>
        <taxon>Ascomycota</taxon>
        <taxon>Pezizomycotina</taxon>
        <taxon>Pezizomycetes</taxon>
        <taxon>Pezizales</taxon>
        <taxon>Pyronemataceae</taxon>
        <taxon>Sphaerosporella</taxon>
    </lineage>
</organism>
<evidence type="ECO:0000256" key="6">
    <source>
        <dbReference type="ARBA" id="ARBA00022840"/>
    </source>
</evidence>
<feature type="transmembrane region" description="Helical" evidence="10">
    <location>
        <begin position="465"/>
        <end position="488"/>
    </location>
</feature>
<dbReference type="Gene3D" id="3.40.50.300">
    <property type="entry name" value="P-loop containing nucleotide triphosphate hydrolases"/>
    <property type="match status" value="2"/>
</dbReference>
<keyword evidence="7 10" id="KW-1133">Transmembrane helix</keyword>
<proteinExistence type="predicted"/>
<dbReference type="PROSITE" id="PS50893">
    <property type="entry name" value="ABC_TRANSPORTER_2"/>
    <property type="match status" value="2"/>
</dbReference>
<evidence type="ECO:0000259" key="12">
    <source>
        <dbReference type="PROSITE" id="PS50929"/>
    </source>
</evidence>
<accession>A0A5J5EYG1</accession>
<sequence length="1520" mass="168431">MNHALFAQGGSIKEFLRPNDMLERPFAGGSFDGINFETRTRIALLVASAVAVLAILGVRRLLTGVPFMPPADYRSFTIFNKDDFAALYGADQLPSKVPIEKLEGARRKWAWVQLICLIGLVVADAVLLGFRITQSGQYVEEAVELAYWAFMLAIFAFRFYATPYRPILFLLSCLGCLVPMVLVLHRDIWPKLLIDPPRERMVDARAGWGIYTRAALSVFLEACFVLTPREWYPVDPFSTDVAAPEQTAPVIEYFSYSWLTRLVTIAWKRDIEAADFDPLPDYDRARLWFNKYELNKKSTALKTMFALFRWDFLYMTLFSFAVGAFQFIWPMSMRELLAYIEKSKVPVITPWFWVGGLFFGPIATAAVWQGYIFNSTRLIIRIKAAFTQALLEKTLKIRFTSDEKDAEKAGNQPSSMGSKVGRINNMMSSDLQQLADAREFFMLVGTVPIEIILAVIFLYDLLGWSSLVGVALMIATIFVPVVLAKFLARIQKRLREATDRRIGLMVETMNSVRIIKYFGMEKPFLNRIAEKRDSELKLSLISAVYNLTYHTISTLLPIFNMLATFGIYTKVMKQPLTASIAFTAISLFDILRSQFTWMAFVSQQVLYAFVSLDRIDKFLNHEEELEQSVHDNSMEGEYRPPAFKHATLSWCAPGSEDDNNFRLSDINVECVPRGLTVISGPVGSGKTSFLMGILGEMRLLKGEINLPRKSGIAFAAQAPWLQCDTVRNNILFGTEYSEQRYQKVVEACALAADFEAFDAGDETEIGERGVSLSGGQKARIALARAVYSPAQTVILDDVLSALDAGTSKIVVEKCLKGDILSGRTVVLVTHHLSLVATTAKKVVVLADGCVVSDCTPQELPADIIGILKQDAQDAKAEVMESAAIIDVPPKSATPNGAANGNTNGKTNGKGTGKLVMEEAYGSGRMEMRVVWEYLSNYGGAVIICLLMLFNLADQLGGLANQYYVALWSDEYTNHPGHVNIDFWLGLYGAVLVGTTLLDVGTYGAWFYFQWLAAKKLHANLVKSVLYSPIRFFDTTPVGRIINRLSNDVRAIDGKLGPYLLQCIMQALEIVMRVVVMSGLIPAFLVPTVTVSILGIACGMMYAKAQIGVKRILSIRESPLMSHFGDAINGIVTIRAFQCQDRFMNENIKRIDDFSIPNEAYFNLNRWIGIRISWCTALIGGAAGFITLVSKGFSPGLIGFSLTNSLAFSGSVLSGVRYLNALEVEMNSYERVNEWVKLPEEETPTKEKEPPAAWPTQGDVQVRELSVKYSADGPEIGVVGRTGAGKSSLALSLLRFTHISNGSVVINGRDINNTNLEALRRRITIIPQDPVLFSGTIRSNLDPFGETDDTELQAALESCGLADPSEAGDSQSSGTSTPTGTKRITLDTPVTSEGSNLSQGQRQLLAFARGALVRRSKLVILDEATSSTDMKTDERIRELFNSNGNFVDSSFIMIAHRLRTVMQFDRILVLDNKGNGGEVAEFDTPLNLLNNEDGIFHNLARKSNEFEELLALARLGRGCGR</sequence>
<dbReference type="GO" id="GO:0140359">
    <property type="term" value="F:ABC-type transporter activity"/>
    <property type="evidence" value="ECO:0007669"/>
    <property type="project" value="InterPro"/>
</dbReference>
<dbReference type="InterPro" id="IPR017871">
    <property type="entry name" value="ABC_transporter-like_CS"/>
</dbReference>
<dbReference type="GO" id="GO:0005524">
    <property type="term" value="F:ATP binding"/>
    <property type="evidence" value="ECO:0007669"/>
    <property type="project" value="UniProtKB-KW"/>
</dbReference>
<dbReference type="Pfam" id="PF00664">
    <property type="entry name" value="ABC_membrane"/>
    <property type="match status" value="2"/>
</dbReference>
<dbReference type="InterPro" id="IPR027417">
    <property type="entry name" value="P-loop_NTPase"/>
</dbReference>
<feature type="transmembrane region" description="Helical" evidence="10">
    <location>
        <begin position="42"/>
        <end position="62"/>
    </location>
</feature>
<feature type="compositionally biased region" description="Polar residues" evidence="9">
    <location>
        <begin position="1387"/>
        <end position="1396"/>
    </location>
</feature>
<evidence type="ECO:0000313" key="13">
    <source>
        <dbReference type="EMBL" id="KAA8907557.1"/>
    </source>
</evidence>
<evidence type="ECO:0000256" key="2">
    <source>
        <dbReference type="ARBA" id="ARBA00022448"/>
    </source>
</evidence>
<dbReference type="GO" id="GO:0016887">
    <property type="term" value="F:ATP hydrolysis activity"/>
    <property type="evidence" value="ECO:0007669"/>
    <property type="project" value="InterPro"/>
</dbReference>
<evidence type="ECO:0000256" key="7">
    <source>
        <dbReference type="ARBA" id="ARBA00022989"/>
    </source>
</evidence>
<dbReference type="GO" id="GO:0005737">
    <property type="term" value="C:cytoplasm"/>
    <property type="evidence" value="ECO:0007669"/>
    <property type="project" value="UniProtKB-ARBA"/>
</dbReference>
<dbReference type="PANTHER" id="PTHR24223">
    <property type="entry name" value="ATP-BINDING CASSETTE SUB-FAMILY C"/>
    <property type="match status" value="1"/>
</dbReference>
<feature type="transmembrane region" description="Helical" evidence="10">
    <location>
        <begin position="1195"/>
        <end position="1218"/>
    </location>
</feature>
<dbReference type="InterPro" id="IPR011527">
    <property type="entry name" value="ABC1_TM_dom"/>
</dbReference>
<feature type="transmembrane region" description="Helical" evidence="10">
    <location>
        <begin position="982"/>
        <end position="1008"/>
    </location>
</feature>
<keyword evidence="2" id="KW-0813">Transport</keyword>
<feature type="transmembrane region" description="Helical" evidence="10">
    <location>
        <begin position="440"/>
        <end position="459"/>
    </location>
</feature>
<dbReference type="SUPFAM" id="SSF52540">
    <property type="entry name" value="P-loop containing nucleoside triphosphate hydrolases"/>
    <property type="match status" value="2"/>
</dbReference>
<feature type="transmembrane region" description="Helical" evidence="10">
    <location>
        <begin position="110"/>
        <end position="130"/>
    </location>
</feature>
<feature type="transmembrane region" description="Helical" evidence="10">
    <location>
        <begin position="312"/>
        <end position="331"/>
    </location>
</feature>
<evidence type="ECO:0000313" key="14">
    <source>
        <dbReference type="Proteomes" id="UP000326924"/>
    </source>
</evidence>
<evidence type="ECO:0000256" key="5">
    <source>
        <dbReference type="ARBA" id="ARBA00022741"/>
    </source>
</evidence>
<dbReference type="FunFam" id="3.40.50.300:FF:000630">
    <property type="entry name" value="ATP-binding cassette (ABC) transporter, putative"/>
    <property type="match status" value="1"/>
</dbReference>
<evidence type="ECO:0000256" key="9">
    <source>
        <dbReference type="SAM" id="MobiDB-lite"/>
    </source>
</evidence>
<dbReference type="SMART" id="SM00382">
    <property type="entry name" value="AAA"/>
    <property type="match status" value="2"/>
</dbReference>
<feature type="transmembrane region" description="Helical" evidence="10">
    <location>
        <begin position="574"/>
        <end position="591"/>
    </location>
</feature>
<dbReference type="CDD" id="cd03250">
    <property type="entry name" value="ABCC_MRP_domain1"/>
    <property type="match status" value="1"/>
</dbReference>
<dbReference type="InterPro" id="IPR003439">
    <property type="entry name" value="ABC_transporter-like_ATP-bd"/>
</dbReference>
<keyword evidence="5" id="KW-0547">Nucleotide-binding</keyword>
<dbReference type="InterPro" id="IPR050173">
    <property type="entry name" value="ABC_transporter_C-like"/>
</dbReference>
<feature type="transmembrane region" description="Helical" evidence="10">
    <location>
        <begin position="934"/>
        <end position="952"/>
    </location>
</feature>
<dbReference type="InParanoid" id="A0A5J5EYG1"/>
<feature type="region of interest" description="Disordered" evidence="9">
    <location>
        <begin position="1360"/>
        <end position="1396"/>
    </location>
</feature>
<dbReference type="PROSITE" id="PS00211">
    <property type="entry name" value="ABC_TRANSPORTER_1"/>
    <property type="match status" value="2"/>
</dbReference>
<keyword evidence="3 10" id="KW-0812">Transmembrane</keyword>
<feature type="transmembrane region" description="Helical" evidence="10">
    <location>
        <begin position="547"/>
        <end position="568"/>
    </location>
</feature>
<dbReference type="EMBL" id="VXIS01000078">
    <property type="protein sequence ID" value="KAA8907557.1"/>
    <property type="molecule type" value="Genomic_DNA"/>
</dbReference>
<name>A0A5J5EYG1_9PEZI</name>
<keyword evidence="13" id="KW-0378">Hydrolase</keyword>
<protein>
    <submittedName>
        <fullName evidence="13">P-loop containing nucleoside triphosphate hydrolase protein</fullName>
    </submittedName>
</protein>
<dbReference type="SUPFAM" id="SSF90123">
    <property type="entry name" value="ABC transporter transmembrane region"/>
    <property type="match status" value="2"/>
</dbReference>
<feature type="transmembrane region" description="Helical" evidence="10">
    <location>
        <begin position="167"/>
        <end position="184"/>
    </location>
</feature>
<evidence type="ECO:0000256" key="8">
    <source>
        <dbReference type="ARBA" id="ARBA00023136"/>
    </source>
</evidence>
<evidence type="ECO:0000259" key="11">
    <source>
        <dbReference type="PROSITE" id="PS50893"/>
    </source>
</evidence>
<evidence type="ECO:0000256" key="3">
    <source>
        <dbReference type="ARBA" id="ARBA00022692"/>
    </source>
</evidence>
<feature type="transmembrane region" description="Helical" evidence="10">
    <location>
        <begin position="1171"/>
        <end position="1189"/>
    </location>
</feature>
<feature type="domain" description="ABC transporter" evidence="11">
    <location>
        <begin position="1244"/>
        <end position="1497"/>
    </location>
</feature>
<dbReference type="CDD" id="cd03244">
    <property type="entry name" value="ABCC_MRP_domain2"/>
    <property type="match status" value="1"/>
</dbReference>
<dbReference type="OrthoDB" id="6500128at2759"/>
<feature type="compositionally biased region" description="Low complexity" evidence="9">
    <location>
        <begin position="1367"/>
        <end position="1380"/>
    </location>
</feature>
<comment type="caution">
    <text evidence="13">The sequence shown here is derived from an EMBL/GenBank/DDBJ whole genome shotgun (WGS) entry which is preliminary data.</text>
</comment>
<keyword evidence="6" id="KW-0067">ATP-binding</keyword>
<dbReference type="CDD" id="cd18604">
    <property type="entry name" value="ABC_6TM_VMR1_D2_like"/>
    <property type="match status" value="1"/>
</dbReference>
<dbReference type="Gene3D" id="1.20.1560.10">
    <property type="entry name" value="ABC transporter type 1, transmembrane domain"/>
    <property type="match status" value="2"/>
</dbReference>
<dbReference type="Pfam" id="PF00005">
    <property type="entry name" value="ABC_tran"/>
    <property type="match status" value="2"/>
</dbReference>
<dbReference type="InterPro" id="IPR003593">
    <property type="entry name" value="AAA+_ATPase"/>
</dbReference>
<feature type="transmembrane region" description="Helical" evidence="10">
    <location>
        <begin position="1080"/>
        <end position="1102"/>
    </location>
</feature>
<comment type="subcellular location">
    <subcellularLocation>
        <location evidence="1">Membrane</location>
        <topology evidence="1">Multi-pass membrane protein</topology>
    </subcellularLocation>
</comment>
<feature type="transmembrane region" description="Helical" evidence="10">
    <location>
        <begin position="351"/>
        <end position="373"/>
    </location>
</feature>
<keyword evidence="14" id="KW-1185">Reference proteome</keyword>
<dbReference type="PANTHER" id="PTHR24223:SF356">
    <property type="entry name" value="ATP-BINDING CASSETTE TRANSPORTER ABC4"/>
    <property type="match status" value="1"/>
</dbReference>
<evidence type="ECO:0000256" key="4">
    <source>
        <dbReference type="ARBA" id="ARBA00022737"/>
    </source>
</evidence>
<dbReference type="PROSITE" id="PS50929">
    <property type="entry name" value="ABC_TM1F"/>
    <property type="match status" value="2"/>
</dbReference>
<keyword evidence="4" id="KW-0677">Repeat</keyword>
<feature type="transmembrane region" description="Helical" evidence="10">
    <location>
        <begin position="142"/>
        <end position="161"/>
    </location>
</feature>
<dbReference type="FunFam" id="3.40.50.300:FF:000973">
    <property type="entry name" value="Multidrug resistance-associated protein 4"/>
    <property type="match status" value="1"/>
</dbReference>
<evidence type="ECO:0000256" key="1">
    <source>
        <dbReference type="ARBA" id="ARBA00004141"/>
    </source>
</evidence>
<keyword evidence="8 10" id="KW-0472">Membrane</keyword>
<feature type="domain" description="ABC transmembrane type-1" evidence="12">
    <location>
        <begin position="945"/>
        <end position="1222"/>
    </location>
</feature>
<reference evidence="13 14" key="1">
    <citation type="submission" date="2019-09" db="EMBL/GenBank/DDBJ databases">
        <title>Draft genome of the ectomycorrhizal ascomycete Sphaerosporella brunnea.</title>
        <authorList>
            <consortium name="DOE Joint Genome Institute"/>
            <person name="Benucci G.M."/>
            <person name="Marozzi G."/>
            <person name="Antonielli L."/>
            <person name="Sanchez S."/>
            <person name="Marco P."/>
            <person name="Wang X."/>
            <person name="Falini L.B."/>
            <person name="Barry K."/>
            <person name="Haridas S."/>
            <person name="Lipzen A."/>
            <person name="Labutti K."/>
            <person name="Grigoriev I.V."/>
            <person name="Murat C."/>
            <person name="Martin F."/>
            <person name="Albertini E."/>
            <person name="Donnini D."/>
            <person name="Bonito G."/>
        </authorList>
    </citation>
    <scope>NUCLEOTIDE SEQUENCE [LARGE SCALE GENOMIC DNA]</scope>
    <source>
        <strain evidence="13 14">Sb_GMNB300</strain>
    </source>
</reference>
<feature type="domain" description="ABC transmembrane type-1" evidence="12">
    <location>
        <begin position="315"/>
        <end position="605"/>
    </location>
</feature>
<dbReference type="InterPro" id="IPR036640">
    <property type="entry name" value="ABC1_TM_sf"/>
</dbReference>
<gene>
    <name evidence="13" type="ORF">FN846DRAFT_898712</name>
</gene>
<dbReference type="FunFam" id="1.20.1560.10:FF:000013">
    <property type="entry name" value="ABC transporter C family member 2"/>
    <property type="match status" value="1"/>
</dbReference>
<dbReference type="GO" id="GO:0016020">
    <property type="term" value="C:membrane"/>
    <property type="evidence" value="ECO:0007669"/>
    <property type="project" value="UniProtKB-SubCell"/>
</dbReference>
<dbReference type="CDD" id="cd18596">
    <property type="entry name" value="ABC_6TM_VMR1_D1_like"/>
    <property type="match status" value="1"/>
</dbReference>
<dbReference type="Proteomes" id="UP000326924">
    <property type="component" value="Unassembled WGS sequence"/>
</dbReference>